<organism evidence="4 5">
    <name type="scientific">Butyrivibrio proteoclasticus</name>
    <dbReference type="NCBI Taxonomy" id="43305"/>
    <lineage>
        <taxon>Bacteria</taxon>
        <taxon>Bacillati</taxon>
        <taxon>Bacillota</taxon>
        <taxon>Clostridia</taxon>
        <taxon>Lachnospirales</taxon>
        <taxon>Lachnospiraceae</taxon>
        <taxon>Butyrivibrio</taxon>
    </lineage>
</organism>
<name>A0A1I5VVE7_9FIRM</name>
<dbReference type="InterPro" id="IPR031730">
    <property type="entry name" value="Carbam_trans_C"/>
</dbReference>
<dbReference type="PANTHER" id="PTHR34847:SF1">
    <property type="entry name" value="NODULATION PROTEIN U"/>
    <property type="match status" value="1"/>
</dbReference>
<dbReference type="RefSeq" id="WP_074889295.1">
    <property type="nucleotide sequence ID" value="NZ_FOXO01000019.1"/>
</dbReference>
<evidence type="ECO:0000259" key="3">
    <source>
        <dbReference type="Pfam" id="PF16861"/>
    </source>
</evidence>
<keyword evidence="5" id="KW-1185">Reference proteome</keyword>
<reference evidence="5" key="1">
    <citation type="submission" date="2016-10" db="EMBL/GenBank/DDBJ databases">
        <authorList>
            <person name="Varghese N."/>
            <person name="Submissions S."/>
        </authorList>
    </citation>
    <scope>NUCLEOTIDE SEQUENCE [LARGE SCALE GENOMIC DNA]</scope>
    <source>
        <strain evidence="5">P18</strain>
    </source>
</reference>
<keyword evidence="4" id="KW-0808">Transferase</keyword>
<sequence length="613" mass="69897">MRVLGISALYHDSSAALLEDGKIIAAVQEERYTRIKHDPSLPKNSIKYCLNEGKCRLEDLDAIVFYDNPFLTLNRFISNCLFVGHDCQDLLNHSLDSLLLKKIWVEDDLRELLGTNALGKNDKLFFSKHHISHASSAFYPSPYPNAAIITVDGVGEWTTTAIGYGNNETILLDQVIEYPHSIGLLYSAFTYFTGFRVNYGDYKLMGLAPYGEPTYYKLIKENLIDIKDDGSYRLNLDYFGYMYGREMTNESFERLFNGKRRKPESEITKREADMAASIQKVVEEVIVKMAIHAKKKYGAVTDNLVMAGGVALNCVANGVLKRENIFNNIWVQPAAGDAGGALGAAYYYYYTNSNIKRVCDGVNSIQKGSFWGPSYDDDCIKRYLDEKGYKYYKYDDGQLIKTIADFLDEEMVIGLARGRMEYGPRALGNRSIIADPRSESMQKKLNLKIKHRESFRPFAPAVLSYREKDYFTDTVNNPYMLFCTYIRDEIKNDFCLKEEMEKNHENMIPVIEMKRSSVPAVTHVDYSARVQTVDKAINPFFYELIKKFEEKTGCGMVVNTSFNVRGEPIVLTPKDACICFMSTDMDVLVLGNYLLIKEEQDVKIEESAIYELD</sequence>
<dbReference type="Pfam" id="PF16861">
    <property type="entry name" value="Carbam_trans_C"/>
    <property type="match status" value="1"/>
</dbReference>
<evidence type="ECO:0000313" key="4">
    <source>
        <dbReference type="EMBL" id="SFQ11554.1"/>
    </source>
</evidence>
<dbReference type="GO" id="GO:0016740">
    <property type="term" value="F:transferase activity"/>
    <property type="evidence" value="ECO:0007669"/>
    <property type="project" value="UniProtKB-KW"/>
</dbReference>
<feature type="domain" description="Carbamoyltransferase" evidence="2">
    <location>
        <begin position="2"/>
        <end position="345"/>
    </location>
</feature>
<evidence type="ECO:0000259" key="2">
    <source>
        <dbReference type="Pfam" id="PF02543"/>
    </source>
</evidence>
<comment type="similarity">
    <text evidence="1">Belongs to the NodU/CmcH family.</text>
</comment>
<dbReference type="CDD" id="cd24098">
    <property type="entry name" value="ASKHA_NBD_TobZ_N"/>
    <property type="match status" value="1"/>
</dbReference>
<dbReference type="SUPFAM" id="SSF53067">
    <property type="entry name" value="Actin-like ATPase domain"/>
    <property type="match status" value="1"/>
</dbReference>
<dbReference type="OrthoDB" id="9780777at2"/>
<dbReference type="Pfam" id="PF02543">
    <property type="entry name" value="Carbam_trans_N"/>
    <property type="match status" value="1"/>
</dbReference>
<dbReference type="AlphaFoldDB" id="A0A1I5VVE7"/>
<dbReference type="InterPro" id="IPR051338">
    <property type="entry name" value="NodU/CmcH_Carbamoyltrnsfr"/>
</dbReference>
<dbReference type="Proteomes" id="UP000182624">
    <property type="component" value="Unassembled WGS sequence"/>
</dbReference>
<evidence type="ECO:0000256" key="1">
    <source>
        <dbReference type="ARBA" id="ARBA00006129"/>
    </source>
</evidence>
<evidence type="ECO:0000313" key="5">
    <source>
        <dbReference type="Proteomes" id="UP000182624"/>
    </source>
</evidence>
<feature type="domain" description="Carbamoyltransferase C-terminal" evidence="3">
    <location>
        <begin position="404"/>
        <end position="597"/>
    </location>
</feature>
<accession>A0A1I5VVE7</accession>
<dbReference type="Gene3D" id="3.30.420.40">
    <property type="match status" value="2"/>
</dbReference>
<dbReference type="EMBL" id="FOXO01000019">
    <property type="protein sequence ID" value="SFQ11554.1"/>
    <property type="molecule type" value="Genomic_DNA"/>
</dbReference>
<protein>
    <submittedName>
        <fullName evidence="4">Carbamoyltransferase</fullName>
    </submittedName>
</protein>
<dbReference type="InterPro" id="IPR003696">
    <property type="entry name" value="Carbtransf_dom"/>
</dbReference>
<dbReference type="InterPro" id="IPR043129">
    <property type="entry name" value="ATPase_NBD"/>
</dbReference>
<gene>
    <name evidence="4" type="ORF">SAMN04487928_11943</name>
</gene>
<dbReference type="Gene3D" id="3.90.870.20">
    <property type="entry name" value="Carbamoyltransferase, C-terminal domain"/>
    <property type="match status" value="1"/>
</dbReference>
<proteinExistence type="inferred from homology"/>
<dbReference type="InterPro" id="IPR038152">
    <property type="entry name" value="Carbam_trans_C_sf"/>
</dbReference>
<dbReference type="PANTHER" id="PTHR34847">
    <property type="entry name" value="NODULATION PROTEIN U"/>
    <property type="match status" value="1"/>
</dbReference>